<protein>
    <submittedName>
        <fullName evidence="4">Prephenate dehydrogenase</fullName>
    </submittedName>
</protein>
<evidence type="ECO:0000256" key="2">
    <source>
        <dbReference type="ARBA" id="ARBA00023002"/>
    </source>
</evidence>
<evidence type="ECO:0000313" key="4">
    <source>
        <dbReference type="EMBL" id="GEL19138.1"/>
    </source>
</evidence>
<dbReference type="InterPro" id="IPR050812">
    <property type="entry name" value="Preph/Arog_dehydrog"/>
</dbReference>
<dbReference type="Gene3D" id="3.40.50.720">
    <property type="entry name" value="NAD(P)-binding Rossmann-like Domain"/>
    <property type="match status" value="1"/>
</dbReference>
<dbReference type="InterPro" id="IPR003099">
    <property type="entry name" value="Prephen_DH"/>
</dbReference>
<dbReference type="GO" id="GO:0004665">
    <property type="term" value="F:prephenate dehydrogenase (NADP+) activity"/>
    <property type="evidence" value="ECO:0007669"/>
    <property type="project" value="InterPro"/>
</dbReference>
<evidence type="ECO:0000313" key="5">
    <source>
        <dbReference type="Proteomes" id="UP000321328"/>
    </source>
</evidence>
<dbReference type="PANTHER" id="PTHR21363">
    <property type="entry name" value="PREPHENATE DEHYDROGENASE"/>
    <property type="match status" value="1"/>
</dbReference>
<dbReference type="Pfam" id="PF20463">
    <property type="entry name" value="PDH_C"/>
    <property type="match status" value="1"/>
</dbReference>
<dbReference type="PROSITE" id="PS51176">
    <property type="entry name" value="PDH_ADH"/>
    <property type="match status" value="1"/>
</dbReference>
<reference evidence="4 5" key="1">
    <citation type="submission" date="2019-07" db="EMBL/GenBank/DDBJ databases">
        <title>Whole genome shotgun sequence of Pseudonocardia asaccharolytica NBRC 16224.</title>
        <authorList>
            <person name="Hosoyama A."/>
            <person name="Uohara A."/>
            <person name="Ohji S."/>
            <person name="Ichikawa N."/>
        </authorList>
    </citation>
    <scope>NUCLEOTIDE SEQUENCE [LARGE SCALE GENOMIC DNA]</scope>
    <source>
        <strain evidence="4 5">NBRC 16224</strain>
    </source>
</reference>
<accession>A0A511D871</accession>
<dbReference type="NCBIfam" id="NF005108">
    <property type="entry name" value="PRK06545.1-6"/>
    <property type="match status" value="1"/>
</dbReference>
<proteinExistence type="inferred from homology"/>
<dbReference type="Gene3D" id="1.10.3660.10">
    <property type="entry name" value="6-phosphogluconate dehydrogenase C-terminal like domain"/>
    <property type="match status" value="1"/>
</dbReference>
<organism evidence="4 5">
    <name type="scientific">Pseudonocardia asaccharolytica DSM 44247 = NBRC 16224</name>
    <dbReference type="NCBI Taxonomy" id="1123024"/>
    <lineage>
        <taxon>Bacteria</taxon>
        <taxon>Bacillati</taxon>
        <taxon>Actinomycetota</taxon>
        <taxon>Actinomycetes</taxon>
        <taxon>Pseudonocardiales</taxon>
        <taxon>Pseudonocardiaceae</taxon>
        <taxon>Pseudonocardia</taxon>
    </lineage>
</organism>
<dbReference type="GO" id="GO:0070403">
    <property type="term" value="F:NAD+ binding"/>
    <property type="evidence" value="ECO:0007669"/>
    <property type="project" value="InterPro"/>
</dbReference>
<evidence type="ECO:0000259" key="3">
    <source>
        <dbReference type="PROSITE" id="PS51176"/>
    </source>
</evidence>
<dbReference type="InterPro" id="IPR046825">
    <property type="entry name" value="PDH_C"/>
</dbReference>
<dbReference type="STRING" id="1123024.GCA_000423625_04025"/>
<dbReference type="Pfam" id="PF02153">
    <property type="entry name" value="PDH_N"/>
    <property type="match status" value="1"/>
</dbReference>
<dbReference type="InterPro" id="IPR036291">
    <property type="entry name" value="NAD(P)-bd_dom_sf"/>
</dbReference>
<dbReference type="GO" id="GO:0006571">
    <property type="term" value="P:tyrosine biosynthetic process"/>
    <property type="evidence" value="ECO:0007669"/>
    <property type="project" value="InterPro"/>
</dbReference>
<dbReference type="GO" id="GO:0008977">
    <property type="term" value="F:prephenate dehydrogenase (NAD+) activity"/>
    <property type="evidence" value="ECO:0007669"/>
    <property type="project" value="InterPro"/>
</dbReference>
<name>A0A511D871_9PSEU</name>
<dbReference type="AlphaFoldDB" id="A0A511D871"/>
<keyword evidence="5" id="KW-1185">Reference proteome</keyword>
<gene>
    <name evidence="4" type="ORF">PA7_29750</name>
</gene>
<dbReference type="EMBL" id="BJVI01000032">
    <property type="protein sequence ID" value="GEL19138.1"/>
    <property type="molecule type" value="Genomic_DNA"/>
</dbReference>
<comment type="similarity">
    <text evidence="1">Belongs to the prephenate/arogenate dehydrogenase family.</text>
</comment>
<feature type="domain" description="Prephenate/arogenate dehydrogenase" evidence="3">
    <location>
        <begin position="19"/>
        <end position="304"/>
    </location>
</feature>
<dbReference type="SUPFAM" id="SSF48179">
    <property type="entry name" value="6-phosphogluconate dehydrogenase C-terminal domain-like"/>
    <property type="match status" value="1"/>
</dbReference>
<dbReference type="PANTHER" id="PTHR21363:SF0">
    <property type="entry name" value="PREPHENATE DEHYDROGENASE [NADP(+)]"/>
    <property type="match status" value="1"/>
</dbReference>
<keyword evidence="2" id="KW-0560">Oxidoreductase</keyword>
<dbReference type="SUPFAM" id="SSF51735">
    <property type="entry name" value="NAD(P)-binding Rossmann-fold domains"/>
    <property type="match status" value="1"/>
</dbReference>
<dbReference type="InterPro" id="IPR008927">
    <property type="entry name" value="6-PGluconate_DH-like_C_sf"/>
</dbReference>
<comment type="caution">
    <text evidence="4">The sequence shown here is derived from an EMBL/GenBank/DDBJ whole genome shotgun (WGS) entry which is preliminary data.</text>
</comment>
<evidence type="ECO:0000256" key="1">
    <source>
        <dbReference type="ARBA" id="ARBA00007964"/>
    </source>
</evidence>
<dbReference type="Proteomes" id="UP000321328">
    <property type="component" value="Unassembled WGS sequence"/>
</dbReference>
<dbReference type="InterPro" id="IPR046826">
    <property type="entry name" value="PDH_N"/>
</dbReference>
<sequence>MLEHCYALTGVGLRAVAERAVCVVGTGLIGGSLLRAAEKAGREVWGTSASEPTAAAARADGFAVTTDLDAALHRAAAADALVVLAVPLPAVPDVLRRIDAVAPVIRLTDAVSVKVAVAGAVARHAPRARYVGGHPMAGTAESGWAAGNASLFNGAAWVVAADDGLDLEVWADVAELAWACGAHVVPAAADEHDLAVARISHLPHLLAAVLAAVGAGRPGGDLPLALAASSFADGTRVAGTRPELVLAMCEGNRDALLAAVDDALGRLGAMRGSLASTGGLAATVQAGFAARQRWAAARRPSATRVRLDRPGALAELRELGRRGDVVVGWAT</sequence>